<dbReference type="InterPro" id="IPR036056">
    <property type="entry name" value="Fibrinogen-like_C"/>
</dbReference>
<feature type="domain" description="Fibrinogen C-terminal" evidence="2">
    <location>
        <begin position="59"/>
        <end position="273"/>
    </location>
</feature>
<evidence type="ECO:0000313" key="3">
    <source>
        <dbReference type="EMBL" id="VDI23327.1"/>
    </source>
</evidence>
<dbReference type="OrthoDB" id="7735550at2759"/>
<dbReference type="InterPro" id="IPR020837">
    <property type="entry name" value="Fibrinogen_CS"/>
</dbReference>
<evidence type="ECO:0000259" key="2">
    <source>
        <dbReference type="PROSITE" id="PS51406"/>
    </source>
</evidence>
<dbReference type="FunFam" id="3.90.215.10:FF:000001">
    <property type="entry name" value="Tenascin isoform 1"/>
    <property type="match status" value="1"/>
</dbReference>
<dbReference type="CDD" id="cd00087">
    <property type="entry name" value="FReD"/>
    <property type="match status" value="1"/>
</dbReference>
<dbReference type="AlphaFoldDB" id="A0A8B6DS28"/>
<dbReference type="PROSITE" id="PS51406">
    <property type="entry name" value="FIBRINOGEN_C_2"/>
    <property type="match status" value="1"/>
</dbReference>
<gene>
    <name evidence="3" type="ORF">MGAL_10B063402</name>
</gene>
<dbReference type="EMBL" id="UYJE01003917">
    <property type="protein sequence ID" value="VDI23327.1"/>
    <property type="molecule type" value="Genomic_DNA"/>
</dbReference>
<dbReference type="InterPro" id="IPR014716">
    <property type="entry name" value="Fibrinogen_a/b/g_C_1"/>
</dbReference>
<dbReference type="InterPro" id="IPR050373">
    <property type="entry name" value="Fibrinogen_C-term_domain"/>
</dbReference>
<dbReference type="Gene3D" id="3.90.215.10">
    <property type="entry name" value="Gamma Fibrinogen, chain A, domain 1"/>
    <property type="match status" value="1"/>
</dbReference>
<dbReference type="GO" id="GO:0005615">
    <property type="term" value="C:extracellular space"/>
    <property type="evidence" value="ECO:0007669"/>
    <property type="project" value="TreeGrafter"/>
</dbReference>
<reference evidence="3" key="1">
    <citation type="submission" date="2018-11" db="EMBL/GenBank/DDBJ databases">
        <authorList>
            <person name="Alioto T."/>
            <person name="Alioto T."/>
        </authorList>
    </citation>
    <scope>NUCLEOTIDE SEQUENCE</scope>
</reference>
<keyword evidence="1" id="KW-1015">Disulfide bond</keyword>
<evidence type="ECO:0000256" key="1">
    <source>
        <dbReference type="ARBA" id="ARBA00023157"/>
    </source>
</evidence>
<accession>A0A8B6DS28</accession>
<sequence>MLADMQVYCGQDCLSCSSIENANDCHHHITCNDNEVCYKHKYTGESGSITYDVGCGLKSVCTTLPRECSDISSAKTGVYNIFPDGSPSAVPVYCVVNNEGSWTVIQRRFNGQVNFYRGWEAYKEGFGNGSGEYWLGNENIHELTSHGRHALRVELASFDNTERYAEYSLFSVGDEQSSYQLIVKGYHGSAGDSLKFHDDEKFSTYDRDNDKADSNCAVEFAGGWWYYSCYHANLNGKYRAGKYDGDCNGNTWNAWLGCNYALKSSIMMIQKRS</sequence>
<dbReference type="PROSITE" id="PS00514">
    <property type="entry name" value="FIBRINOGEN_C_1"/>
    <property type="match status" value="1"/>
</dbReference>
<dbReference type="Pfam" id="PF00147">
    <property type="entry name" value="Fibrinogen_C"/>
    <property type="match status" value="1"/>
</dbReference>
<dbReference type="SUPFAM" id="SSF56496">
    <property type="entry name" value="Fibrinogen C-terminal domain-like"/>
    <property type="match status" value="1"/>
</dbReference>
<keyword evidence="4" id="KW-1185">Reference proteome</keyword>
<dbReference type="InterPro" id="IPR002181">
    <property type="entry name" value="Fibrinogen_a/b/g_C_dom"/>
</dbReference>
<dbReference type="PANTHER" id="PTHR19143">
    <property type="entry name" value="FIBRINOGEN/TENASCIN/ANGIOPOEITIN"/>
    <property type="match status" value="1"/>
</dbReference>
<protein>
    <recommendedName>
        <fullName evidence="2">Fibrinogen C-terminal domain-containing protein</fullName>
    </recommendedName>
</protein>
<evidence type="ECO:0000313" key="4">
    <source>
        <dbReference type="Proteomes" id="UP000596742"/>
    </source>
</evidence>
<dbReference type="SMART" id="SM00186">
    <property type="entry name" value="FBG"/>
    <property type="match status" value="1"/>
</dbReference>
<dbReference type="Proteomes" id="UP000596742">
    <property type="component" value="Unassembled WGS sequence"/>
</dbReference>
<name>A0A8B6DS28_MYTGA</name>
<proteinExistence type="predicted"/>
<comment type="caution">
    <text evidence="3">The sequence shown here is derived from an EMBL/GenBank/DDBJ whole genome shotgun (WGS) entry which is preliminary data.</text>
</comment>
<organism evidence="3 4">
    <name type="scientific">Mytilus galloprovincialis</name>
    <name type="common">Mediterranean mussel</name>
    <dbReference type="NCBI Taxonomy" id="29158"/>
    <lineage>
        <taxon>Eukaryota</taxon>
        <taxon>Metazoa</taxon>
        <taxon>Spiralia</taxon>
        <taxon>Lophotrochozoa</taxon>
        <taxon>Mollusca</taxon>
        <taxon>Bivalvia</taxon>
        <taxon>Autobranchia</taxon>
        <taxon>Pteriomorphia</taxon>
        <taxon>Mytilida</taxon>
        <taxon>Mytiloidea</taxon>
        <taxon>Mytilidae</taxon>
        <taxon>Mytilinae</taxon>
        <taxon>Mytilus</taxon>
    </lineage>
</organism>